<dbReference type="EMBL" id="CP021983">
    <property type="protein sequence ID" value="ASC71965.1"/>
    <property type="molecule type" value="Genomic_DNA"/>
</dbReference>
<dbReference type="AlphaFoldDB" id="A0A1Z3HNV1"/>
<accession>A0A1Z3HNV1</accession>
<gene>
    <name evidence="1" type="ORF">XM38_029190</name>
</gene>
<evidence type="ECO:0000313" key="2">
    <source>
        <dbReference type="Proteomes" id="UP000191901"/>
    </source>
</evidence>
<reference evidence="1 2" key="1">
    <citation type="journal article" date="2016" name="Biochim. Biophys. Acta">
        <title>Characterization of red-shifted phycobilisomes isolated from the chlorophyll f-containing cyanobacterium Halomicronema hongdechloris.</title>
        <authorList>
            <person name="Li Y."/>
            <person name="Lin Y."/>
            <person name="Garvey C.J."/>
            <person name="Birch D."/>
            <person name="Corkery R.W."/>
            <person name="Loughlin P.C."/>
            <person name="Scheer H."/>
            <person name="Willows R.D."/>
            <person name="Chen M."/>
        </authorList>
    </citation>
    <scope>NUCLEOTIDE SEQUENCE [LARGE SCALE GENOMIC DNA]</scope>
    <source>
        <strain evidence="1 2">C2206</strain>
    </source>
</reference>
<keyword evidence="2" id="KW-1185">Reference proteome</keyword>
<sequence length="297" mass="32022">MTVAMVSISLKRMLQNALHQALPAAILRLDSAAVALISQADIGTHSGSIPLHLDVPGPGLTYTSAVAHAVAALGPWPPMAVAQALQTTLASMSLVAPPLQVALVPQVKGEGWLQYCLTAAELASWLEAVYKAPPEPALQHQWPLPLPCDSSPLAKKLHLSELALLQHSHASCWRLLRQGHQMGGLDDLAPMETSGRWPAIALPPLPSPPQPLPPVAQGVLHRLSRLVDTLATADPNRHRGRHGLYLAEQLYDWEATAWQWPQAPSAQRHYYLGMVAASQRSLQRLLDQAGLPAPRSL</sequence>
<proteinExistence type="predicted"/>
<name>A0A1Z3HNV1_9CYAN</name>
<protein>
    <submittedName>
        <fullName evidence="1">Uncharacterized protein</fullName>
    </submittedName>
</protein>
<organism evidence="1 2">
    <name type="scientific">Halomicronema hongdechloris C2206</name>
    <dbReference type="NCBI Taxonomy" id="1641165"/>
    <lineage>
        <taxon>Bacteria</taxon>
        <taxon>Bacillati</taxon>
        <taxon>Cyanobacteriota</taxon>
        <taxon>Cyanophyceae</taxon>
        <taxon>Nodosilineales</taxon>
        <taxon>Nodosilineaceae</taxon>
        <taxon>Halomicronema</taxon>
    </lineage>
</organism>
<dbReference type="KEGG" id="hhg:XM38_029190"/>
<evidence type="ECO:0000313" key="1">
    <source>
        <dbReference type="EMBL" id="ASC71965.1"/>
    </source>
</evidence>
<dbReference type="Proteomes" id="UP000191901">
    <property type="component" value="Chromosome"/>
</dbReference>